<evidence type="ECO:0008006" key="8">
    <source>
        <dbReference type="Google" id="ProtNLM"/>
    </source>
</evidence>
<evidence type="ECO:0000256" key="2">
    <source>
        <dbReference type="ARBA" id="ARBA00022475"/>
    </source>
</evidence>
<evidence type="ECO:0000256" key="6">
    <source>
        <dbReference type="SAM" id="Phobius"/>
    </source>
</evidence>
<keyword evidence="4 6" id="KW-1133">Transmembrane helix</keyword>
<protein>
    <recommendedName>
        <fullName evidence="8">Polysaccharide biosynthesis protein C-terminal domain-containing protein</fullName>
    </recommendedName>
</protein>
<feature type="transmembrane region" description="Helical" evidence="6">
    <location>
        <begin position="282"/>
        <end position="300"/>
    </location>
</feature>
<reference evidence="7" key="1">
    <citation type="journal article" date="2015" name="Nature">
        <title>Complex archaea that bridge the gap between prokaryotes and eukaryotes.</title>
        <authorList>
            <person name="Spang A."/>
            <person name="Saw J.H."/>
            <person name="Jorgensen S.L."/>
            <person name="Zaremba-Niedzwiedzka K."/>
            <person name="Martijn J."/>
            <person name="Lind A.E."/>
            <person name="van Eijk R."/>
            <person name="Schleper C."/>
            <person name="Guy L."/>
            <person name="Ettema T.J."/>
        </authorList>
    </citation>
    <scope>NUCLEOTIDE SEQUENCE</scope>
</reference>
<dbReference type="GO" id="GO:0005886">
    <property type="term" value="C:plasma membrane"/>
    <property type="evidence" value="ECO:0007669"/>
    <property type="project" value="UniProtKB-SubCell"/>
</dbReference>
<evidence type="ECO:0000313" key="7">
    <source>
        <dbReference type="EMBL" id="KKL18532.1"/>
    </source>
</evidence>
<dbReference type="Pfam" id="PF01554">
    <property type="entry name" value="MatE"/>
    <property type="match status" value="1"/>
</dbReference>
<comment type="subcellular location">
    <subcellularLocation>
        <location evidence="1">Cell membrane</location>
        <topology evidence="1">Multi-pass membrane protein</topology>
    </subcellularLocation>
</comment>
<evidence type="ECO:0000256" key="5">
    <source>
        <dbReference type="ARBA" id="ARBA00023136"/>
    </source>
</evidence>
<evidence type="ECO:0000256" key="3">
    <source>
        <dbReference type="ARBA" id="ARBA00022692"/>
    </source>
</evidence>
<feature type="transmembrane region" description="Helical" evidence="6">
    <location>
        <begin position="220"/>
        <end position="239"/>
    </location>
</feature>
<sequence>GKTTPAIVRQVLHPGIFIMMLAYIYLTDKPFISIFIAYVAALFIVVLIIGVYSRSRLNFKLRTFTQSTHKKELLLFSLPLLGSSMLGTLMRWTDTAMIGRYMQASDVAVYSISVSLMSLTPFFMYALSFMFMPIASKMYGKNNINELKRIYQITTKWGFYCTIPLFVVLFFFSEMVIITLFGDYYVAASVPLKLLTSAWMFHIFLGQASSLLVVYGHSNVLFKITVFATVLNVFLNYLFLKHLGLGITGAAMATAISIFFSSTISAIILYKVSKLHIFSLNYIKPIFGAFVSALLVYALAKSIELSLWLLPVYFVMFIIGFILSIFLTRSVEREDLVLLEGILRRSNINTSWLKWLQDRIK</sequence>
<feature type="transmembrane region" description="Helical" evidence="6">
    <location>
        <begin position="306"/>
        <end position="327"/>
    </location>
</feature>
<feature type="transmembrane region" description="Helical" evidence="6">
    <location>
        <begin position="157"/>
        <end position="182"/>
    </location>
</feature>
<feature type="transmembrane region" description="Helical" evidence="6">
    <location>
        <begin position="7"/>
        <end position="26"/>
    </location>
</feature>
<name>A0A0F9BX94_9ZZZZ</name>
<evidence type="ECO:0000256" key="1">
    <source>
        <dbReference type="ARBA" id="ARBA00004651"/>
    </source>
</evidence>
<comment type="caution">
    <text evidence="7">The sequence shown here is derived from an EMBL/GenBank/DDBJ whole genome shotgun (WGS) entry which is preliminary data.</text>
</comment>
<evidence type="ECO:0000256" key="4">
    <source>
        <dbReference type="ARBA" id="ARBA00022989"/>
    </source>
</evidence>
<feature type="transmembrane region" description="Helical" evidence="6">
    <location>
        <begin position="245"/>
        <end position="270"/>
    </location>
</feature>
<feature type="transmembrane region" description="Helical" evidence="6">
    <location>
        <begin position="73"/>
        <end position="92"/>
    </location>
</feature>
<gene>
    <name evidence="7" type="ORF">LCGC14_2474580</name>
</gene>
<feature type="transmembrane region" description="Helical" evidence="6">
    <location>
        <begin position="194"/>
        <end position="213"/>
    </location>
</feature>
<dbReference type="InterPro" id="IPR050833">
    <property type="entry name" value="Poly_Biosynth_Transport"/>
</dbReference>
<dbReference type="EMBL" id="LAZR01038831">
    <property type="protein sequence ID" value="KKL18532.1"/>
    <property type="molecule type" value="Genomic_DNA"/>
</dbReference>
<keyword evidence="3 6" id="KW-0812">Transmembrane</keyword>
<keyword evidence="5 6" id="KW-0472">Membrane</keyword>
<dbReference type="AlphaFoldDB" id="A0A0F9BX94"/>
<feature type="transmembrane region" description="Helical" evidence="6">
    <location>
        <begin position="112"/>
        <end position="136"/>
    </location>
</feature>
<keyword evidence="2" id="KW-1003">Cell membrane</keyword>
<proteinExistence type="predicted"/>
<accession>A0A0F9BX94</accession>
<dbReference type="GO" id="GO:0042910">
    <property type="term" value="F:xenobiotic transmembrane transporter activity"/>
    <property type="evidence" value="ECO:0007669"/>
    <property type="project" value="InterPro"/>
</dbReference>
<organism evidence="7">
    <name type="scientific">marine sediment metagenome</name>
    <dbReference type="NCBI Taxonomy" id="412755"/>
    <lineage>
        <taxon>unclassified sequences</taxon>
        <taxon>metagenomes</taxon>
        <taxon>ecological metagenomes</taxon>
    </lineage>
</organism>
<dbReference type="PANTHER" id="PTHR30250:SF27">
    <property type="entry name" value="POLYSACCHARIDE BIOSYNTHESIS PROTEIN"/>
    <property type="match status" value="1"/>
</dbReference>
<dbReference type="PANTHER" id="PTHR30250">
    <property type="entry name" value="PST FAMILY PREDICTED COLANIC ACID TRANSPORTER"/>
    <property type="match status" value="1"/>
</dbReference>
<dbReference type="InterPro" id="IPR002528">
    <property type="entry name" value="MATE_fam"/>
</dbReference>
<feature type="non-terminal residue" evidence="7">
    <location>
        <position position="1"/>
    </location>
</feature>
<dbReference type="GO" id="GO:0015297">
    <property type="term" value="F:antiporter activity"/>
    <property type="evidence" value="ECO:0007669"/>
    <property type="project" value="InterPro"/>
</dbReference>
<feature type="transmembrane region" description="Helical" evidence="6">
    <location>
        <begin position="32"/>
        <end position="52"/>
    </location>
</feature>